<dbReference type="GeneID" id="64693381"/>
<keyword evidence="2" id="KW-1185">Reference proteome</keyword>
<gene>
    <name evidence="1" type="ORF">F5147DRAFT_572920</name>
</gene>
<proteinExistence type="predicted"/>
<dbReference type="Proteomes" id="UP000823399">
    <property type="component" value="Unassembled WGS sequence"/>
</dbReference>
<name>A0A9P7FCD8_9AGAM</name>
<organism evidence="1 2">
    <name type="scientific">Suillus discolor</name>
    <dbReference type="NCBI Taxonomy" id="1912936"/>
    <lineage>
        <taxon>Eukaryota</taxon>
        <taxon>Fungi</taxon>
        <taxon>Dikarya</taxon>
        <taxon>Basidiomycota</taxon>
        <taxon>Agaricomycotina</taxon>
        <taxon>Agaricomycetes</taxon>
        <taxon>Agaricomycetidae</taxon>
        <taxon>Boletales</taxon>
        <taxon>Suillineae</taxon>
        <taxon>Suillaceae</taxon>
        <taxon>Suillus</taxon>
    </lineage>
</organism>
<comment type="caution">
    <text evidence="1">The sequence shown here is derived from an EMBL/GenBank/DDBJ whole genome shotgun (WGS) entry which is preliminary data.</text>
</comment>
<evidence type="ECO:0000313" key="1">
    <source>
        <dbReference type="EMBL" id="KAG2112045.1"/>
    </source>
</evidence>
<sequence>MKSFAPALSFVNSSSHPDTKLTQSFSFAIKLDISVYANRTSHGCNVSTTEILVKLKWAPIHDAFHDLPLNSMENTSSFINQTMKGMDTLGQITSYTAAQLGAQYHTHAFSVLIVCNFAHIIRWDREGAIVTCTFDYNKCPHLADFFHCFSQASPALHGVDTSVMPASAKEATRA</sequence>
<reference evidence="1" key="1">
    <citation type="journal article" date="2020" name="New Phytol.">
        <title>Comparative genomics reveals dynamic genome evolution in host specialist ectomycorrhizal fungi.</title>
        <authorList>
            <person name="Lofgren L.A."/>
            <person name="Nguyen N.H."/>
            <person name="Vilgalys R."/>
            <person name="Ruytinx J."/>
            <person name="Liao H.L."/>
            <person name="Branco S."/>
            <person name="Kuo A."/>
            <person name="LaButti K."/>
            <person name="Lipzen A."/>
            <person name="Andreopoulos W."/>
            <person name="Pangilinan J."/>
            <person name="Riley R."/>
            <person name="Hundley H."/>
            <person name="Na H."/>
            <person name="Barry K."/>
            <person name="Grigoriev I.V."/>
            <person name="Stajich J.E."/>
            <person name="Kennedy P.G."/>
        </authorList>
    </citation>
    <scope>NUCLEOTIDE SEQUENCE</scope>
    <source>
        <strain evidence="1">FC423</strain>
    </source>
</reference>
<accession>A0A9P7FCD8</accession>
<evidence type="ECO:0008006" key="3">
    <source>
        <dbReference type="Google" id="ProtNLM"/>
    </source>
</evidence>
<evidence type="ECO:0000313" key="2">
    <source>
        <dbReference type="Proteomes" id="UP000823399"/>
    </source>
</evidence>
<dbReference type="RefSeq" id="XP_041295102.1">
    <property type="nucleotide sequence ID" value="XM_041431122.1"/>
</dbReference>
<dbReference type="AlphaFoldDB" id="A0A9P7FCD8"/>
<dbReference type="EMBL" id="JABBWM010000016">
    <property type="protein sequence ID" value="KAG2112045.1"/>
    <property type="molecule type" value="Genomic_DNA"/>
</dbReference>
<dbReference type="OrthoDB" id="2739948at2759"/>
<protein>
    <recommendedName>
        <fullName evidence="3">Fungal-type protein kinase domain-containing protein</fullName>
    </recommendedName>
</protein>